<evidence type="ECO:0000313" key="3">
    <source>
        <dbReference type="Proteomes" id="UP000298264"/>
    </source>
</evidence>
<evidence type="ECO:0008006" key="4">
    <source>
        <dbReference type="Google" id="ProtNLM"/>
    </source>
</evidence>
<dbReference type="EMBL" id="RQHV01000043">
    <property type="protein sequence ID" value="TGN10388.1"/>
    <property type="molecule type" value="Genomic_DNA"/>
</dbReference>
<dbReference type="Proteomes" id="UP000298264">
    <property type="component" value="Unassembled WGS sequence"/>
</dbReference>
<evidence type="ECO:0000256" key="1">
    <source>
        <dbReference type="SAM" id="SignalP"/>
    </source>
</evidence>
<accession>A0A4R9LNI3</accession>
<organism evidence="2 3">
    <name type="scientific">Leptospira ilyithenensis</name>
    <dbReference type="NCBI Taxonomy" id="2484901"/>
    <lineage>
        <taxon>Bacteria</taxon>
        <taxon>Pseudomonadati</taxon>
        <taxon>Spirochaetota</taxon>
        <taxon>Spirochaetia</taxon>
        <taxon>Leptospirales</taxon>
        <taxon>Leptospiraceae</taxon>
        <taxon>Leptospira</taxon>
    </lineage>
</organism>
<evidence type="ECO:0000313" key="2">
    <source>
        <dbReference type="EMBL" id="TGN10388.1"/>
    </source>
</evidence>
<dbReference type="RefSeq" id="WP_135764023.1">
    <property type="nucleotide sequence ID" value="NZ_RQHV01000043.1"/>
</dbReference>
<reference evidence="2" key="1">
    <citation type="journal article" date="2019" name="PLoS Negl. Trop. Dis.">
        <title>Revisiting the worldwide diversity of Leptospira species in the environment.</title>
        <authorList>
            <person name="Vincent A.T."/>
            <person name="Schiettekatte O."/>
            <person name="Bourhy P."/>
            <person name="Veyrier F.J."/>
            <person name="Picardeau M."/>
        </authorList>
    </citation>
    <scope>NUCLEOTIDE SEQUENCE [LARGE SCALE GENOMIC DNA]</scope>
    <source>
        <strain evidence="2">201400974</strain>
    </source>
</reference>
<name>A0A4R9LNI3_9LEPT</name>
<dbReference type="AlphaFoldDB" id="A0A4R9LNI3"/>
<gene>
    <name evidence="2" type="ORF">EHS11_08800</name>
</gene>
<protein>
    <recommendedName>
        <fullName evidence="4">Lipoprotein</fullName>
    </recommendedName>
</protein>
<feature type="chain" id="PRO_5020344382" description="Lipoprotein" evidence="1">
    <location>
        <begin position="21"/>
        <end position="386"/>
    </location>
</feature>
<sequence length="386" mass="40114">MKKIKNRKKNFPFFSITLFAYTLLFSCGGGGSSSSGDAALLLPILGGSSSGGSGSSSNASSGNTPITFTGTSGTPSFYYYESNSDSVKISGQSLNVTVNNSLGSSTATKQIVISTDSTLDANDTVVGTFTFGNSGYTVNVPTGLVASGTLVPVRYYYGLIPRETGSPSPKSVLILPSDSGYMSTSSGTVYQNQILNDTTPLQFYSFYIYSTTSKFTLSAHHVSSGLDVALLAMRADGTTIGPDVNANSTNNYEFGSYTASGGILGSNLLVRVRRIGTTQGTFSFHALQNGLVLTPLGTSCSGGTGVFANRCVTYPSDHLNRPTNSSTCAAFQGTGSTFSASVCNSTNLTGKCFANPLTNNGRAVISFYSPETTSDVNTTCSGDISY</sequence>
<keyword evidence="1" id="KW-0732">Signal</keyword>
<dbReference type="PROSITE" id="PS51257">
    <property type="entry name" value="PROKAR_LIPOPROTEIN"/>
    <property type="match status" value="1"/>
</dbReference>
<keyword evidence="3" id="KW-1185">Reference proteome</keyword>
<proteinExistence type="predicted"/>
<comment type="caution">
    <text evidence="2">The sequence shown here is derived from an EMBL/GenBank/DDBJ whole genome shotgun (WGS) entry which is preliminary data.</text>
</comment>
<feature type="signal peptide" evidence="1">
    <location>
        <begin position="1"/>
        <end position="20"/>
    </location>
</feature>